<proteinExistence type="predicted"/>
<evidence type="ECO:0000313" key="3">
    <source>
        <dbReference type="Proteomes" id="UP001498398"/>
    </source>
</evidence>
<comment type="caution">
    <text evidence="2">The sequence shown here is derived from an EMBL/GenBank/DDBJ whole genome shotgun (WGS) entry which is preliminary data.</text>
</comment>
<protein>
    <submittedName>
        <fullName evidence="2">Uncharacterized protein</fullName>
    </submittedName>
</protein>
<dbReference type="Proteomes" id="UP001498398">
    <property type="component" value="Unassembled WGS sequence"/>
</dbReference>
<gene>
    <name evidence="2" type="ORF">VKT23_020681</name>
</gene>
<feature type="region of interest" description="Disordered" evidence="1">
    <location>
        <begin position="34"/>
        <end position="67"/>
    </location>
</feature>
<evidence type="ECO:0000256" key="1">
    <source>
        <dbReference type="SAM" id="MobiDB-lite"/>
    </source>
</evidence>
<name>A0ABR1IKY5_9AGAR</name>
<accession>A0ABR1IKY5</accession>
<reference evidence="2 3" key="1">
    <citation type="submission" date="2024-01" db="EMBL/GenBank/DDBJ databases">
        <title>A draft genome for the cacao thread blight pathogen Marasmiellus scandens.</title>
        <authorList>
            <person name="Baruah I.K."/>
            <person name="Leung J."/>
            <person name="Bukari Y."/>
            <person name="Amoako-Attah I."/>
            <person name="Meinhardt L.W."/>
            <person name="Bailey B.A."/>
            <person name="Cohen S.P."/>
        </authorList>
    </citation>
    <scope>NUCLEOTIDE SEQUENCE [LARGE SCALE GENOMIC DNA]</scope>
    <source>
        <strain evidence="2 3">GH-19</strain>
    </source>
</reference>
<evidence type="ECO:0000313" key="2">
    <source>
        <dbReference type="EMBL" id="KAK7433604.1"/>
    </source>
</evidence>
<organism evidence="2 3">
    <name type="scientific">Marasmiellus scandens</name>
    <dbReference type="NCBI Taxonomy" id="2682957"/>
    <lineage>
        <taxon>Eukaryota</taxon>
        <taxon>Fungi</taxon>
        <taxon>Dikarya</taxon>
        <taxon>Basidiomycota</taxon>
        <taxon>Agaricomycotina</taxon>
        <taxon>Agaricomycetes</taxon>
        <taxon>Agaricomycetidae</taxon>
        <taxon>Agaricales</taxon>
        <taxon>Marasmiineae</taxon>
        <taxon>Omphalotaceae</taxon>
        <taxon>Marasmiellus</taxon>
    </lineage>
</organism>
<sequence>MPLPIVNFNNFRIGWAHSNTTTILRLPTLASIQDDAAGTPSEGTAEERTGLPEDNCASGERTETLPTPTNLLAVSGTLESRTLRQDVRIGIVPDPQIAKDSPTLTQPSPKPLDHSLELPPVVERFQTPEASNNLESIAASISSNNRISPGDPRRRIKRMSKRVRGSQYILPPITSHATFISRNARIGIAVRWYMLCNDKSVNTPIATSEAPWLNDLFIHVSHRDAQCALDQDMLVLFQHVKLWVFTDRGWESIKFGDQRHVDGQTLALTINIRFEPSWVKPATMARDDRFKRIHGLD</sequence>
<dbReference type="EMBL" id="JBANRG010000148">
    <property type="protein sequence ID" value="KAK7433604.1"/>
    <property type="molecule type" value="Genomic_DNA"/>
</dbReference>
<keyword evidence="3" id="KW-1185">Reference proteome</keyword>
<feature type="region of interest" description="Disordered" evidence="1">
    <location>
        <begin position="93"/>
        <end position="116"/>
    </location>
</feature>